<dbReference type="InParanoid" id="A0A1Q6DXJ1"/>
<reference evidence="2" key="1">
    <citation type="submission" date="2016-12" db="EMBL/GenBank/DDBJ databases">
        <title>Discovery of methanogenic haloarchaea.</title>
        <authorList>
            <person name="Sorokin D.Y."/>
            <person name="Makarova K.S."/>
            <person name="Abbas B."/>
            <person name="Ferrer M."/>
            <person name="Golyshin P.N."/>
        </authorList>
    </citation>
    <scope>NUCLEOTIDE SEQUENCE [LARGE SCALE GENOMIC DNA]</scope>
    <source>
        <strain evidence="2">HMET1</strain>
    </source>
</reference>
<dbReference type="AlphaFoldDB" id="A0A1Q6DXJ1"/>
<organism evidence="2 3">
    <name type="scientific">Methanohalarchaeum thermophilum</name>
    <dbReference type="NCBI Taxonomy" id="1903181"/>
    <lineage>
        <taxon>Archaea</taxon>
        <taxon>Methanobacteriati</taxon>
        <taxon>Methanobacteriota</taxon>
        <taxon>Methanonatronarchaeia</taxon>
        <taxon>Methanonatronarchaeales</taxon>
        <taxon>Methanonatronarchaeaceae</taxon>
        <taxon>Candidatus Methanohalarchaeum</taxon>
    </lineage>
</organism>
<keyword evidence="1" id="KW-0812">Transmembrane</keyword>
<dbReference type="STRING" id="1903181.BTN85_1564"/>
<evidence type="ECO:0000313" key="2">
    <source>
        <dbReference type="EMBL" id="OKY79058.1"/>
    </source>
</evidence>
<dbReference type="EMBL" id="MSDW01000001">
    <property type="protein sequence ID" value="OKY79058.1"/>
    <property type="molecule type" value="Genomic_DNA"/>
</dbReference>
<keyword evidence="1" id="KW-0472">Membrane</keyword>
<feature type="transmembrane region" description="Helical" evidence="1">
    <location>
        <begin position="118"/>
        <end position="136"/>
    </location>
</feature>
<proteinExistence type="predicted"/>
<comment type="caution">
    <text evidence="2">The sequence shown here is derived from an EMBL/GenBank/DDBJ whole genome shotgun (WGS) entry which is preliminary data.</text>
</comment>
<feature type="transmembrane region" description="Helical" evidence="1">
    <location>
        <begin position="51"/>
        <end position="70"/>
    </location>
</feature>
<feature type="transmembrane region" description="Helical" evidence="1">
    <location>
        <begin position="82"/>
        <end position="106"/>
    </location>
</feature>
<keyword evidence="3" id="KW-1185">Reference proteome</keyword>
<accession>A0A1Q6DXJ1</accession>
<protein>
    <submittedName>
        <fullName evidence="2">Membrane protein</fullName>
    </submittedName>
</protein>
<evidence type="ECO:0000313" key="3">
    <source>
        <dbReference type="Proteomes" id="UP000185744"/>
    </source>
</evidence>
<keyword evidence="1" id="KW-1133">Transmembrane helix</keyword>
<gene>
    <name evidence="2" type="ORF">BTN85_1564</name>
</gene>
<evidence type="ECO:0000256" key="1">
    <source>
        <dbReference type="SAM" id="Phobius"/>
    </source>
</evidence>
<sequence length="144" mass="16023">MDKIRGIKIRDFIGYFARILGLATVMGFLFLTVAIGIFYMFQGGFHLVNEILPYSAVVGAVAFVAGTAFFDYNGSDYKRSLMAGGISAIIVSFILLSVVEGILFYLKNNLNTEVFATLLFSFSFSVIASTVILWLFKSRFYSKE</sequence>
<dbReference type="Proteomes" id="UP000185744">
    <property type="component" value="Unassembled WGS sequence"/>
</dbReference>
<name>A0A1Q6DXJ1_METT1</name>
<feature type="transmembrane region" description="Helical" evidence="1">
    <location>
        <begin position="12"/>
        <end position="39"/>
    </location>
</feature>